<keyword evidence="8" id="KW-1133">Transmembrane helix</keyword>
<comment type="caution">
    <text evidence="10">The sequence shown here is derived from an EMBL/GenBank/DDBJ whole genome shotgun (WGS) entry which is preliminary data.</text>
</comment>
<keyword evidence="3" id="KW-0479">Metal-binding</keyword>
<dbReference type="InterPro" id="IPR011055">
    <property type="entry name" value="Dup_hybrid_motif"/>
</dbReference>
<dbReference type="Proteomes" id="UP000215559">
    <property type="component" value="Unassembled WGS sequence"/>
</dbReference>
<proteinExistence type="predicted"/>
<comment type="cofactor">
    <cofactor evidence="1">
        <name>Zn(2+)</name>
        <dbReference type="ChEBI" id="CHEBI:29105"/>
    </cofactor>
</comment>
<feature type="domain" description="M23ase beta-sheet core" evidence="9">
    <location>
        <begin position="299"/>
        <end position="395"/>
    </location>
</feature>
<evidence type="ECO:0000256" key="1">
    <source>
        <dbReference type="ARBA" id="ARBA00001947"/>
    </source>
</evidence>
<sequence length="442" mass="49486">MSELPRKNKNDSGTLPPFESWQPRKPAKPKFPRTFSIAAIIVVVAGIITVVLLARRGSDKPASVVKNSTGTTWHSRCFVVRQDEIMPSLLFRAGFTGSTADTIIAALGHGGFSFRRMRPGDSLRLTYCNDRLAHIYYQQNYERVYRLDLDSNECRISMLLRHICSISAIIKGGIKTCLYKAMLDLGEKPTLTANFADIFAWEIDFFSETHKNDSFTILVNKKSADSSFVGYGPILAARYQGKVGNFWGFRFTDPDGHTDYYNAEGQSLRKTFLKSPLHFSRITSYFGMRYHPIRHIRCKHHGIDYAAPIGTPVSCVADGRVTIAGWKGGYGKLVEVSHANGFKTRYGHLSRFGKGIKTRVHVNQGQVIGYVGSTGLSTGPHLHYEVRKFGTPINPLRMNAPRAEPVKKAYLEQFRAVRDSLQQVMAQIAGVMPPPQPDQEPH</sequence>
<dbReference type="Gene3D" id="3.10.450.350">
    <property type="match status" value="1"/>
</dbReference>
<dbReference type="GO" id="GO:0046872">
    <property type="term" value="F:metal ion binding"/>
    <property type="evidence" value="ECO:0007669"/>
    <property type="project" value="UniProtKB-KW"/>
</dbReference>
<dbReference type="EMBL" id="NOZP01000042">
    <property type="protein sequence ID" value="OYD16645.1"/>
    <property type="molecule type" value="Genomic_DNA"/>
</dbReference>
<dbReference type="GO" id="GO:0006508">
    <property type="term" value="P:proteolysis"/>
    <property type="evidence" value="ECO:0007669"/>
    <property type="project" value="UniProtKB-KW"/>
</dbReference>
<keyword evidence="6" id="KW-0482">Metalloprotease</keyword>
<evidence type="ECO:0000313" key="11">
    <source>
        <dbReference type="Proteomes" id="UP000215559"/>
    </source>
</evidence>
<evidence type="ECO:0000259" key="9">
    <source>
        <dbReference type="Pfam" id="PF01551"/>
    </source>
</evidence>
<evidence type="ECO:0000313" key="10">
    <source>
        <dbReference type="EMBL" id="OYD16645.1"/>
    </source>
</evidence>
<dbReference type="CDD" id="cd12797">
    <property type="entry name" value="M23_peptidase"/>
    <property type="match status" value="1"/>
</dbReference>
<keyword evidence="5" id="KW-0862">Zinc</keyword>
<evidence type="ECO:0000256" key="4">
    <source>
        <dbReference type="ARBA" id="ARBA00022801"/>
    </source>
</evidence>
<dbReference type="Pfam" id="PF01551">
    <property type="entry name" value="Peptidase_M23"/>
    <property type="match status" value="1"/>
</dbReference>
<dbReference type="PANTHER" id="PTHR21666">
    <property type="entry name" value="PEPTIDASE-RELATED"/>
    <property type="match status" value="1"/>
</dbReference>
<evidence type="ECO:0000256" key="8">
    <source>
        <dbReference type="SAM" id="Phobius"/>
    </source>
</evidence>
<keyword evidence="4" id="KW-0378">Hydrolase</keyword>
<evidence type="ECO:0000256" key="7">
    <source>
        <dbReference type="SAM" id="MobiDB-lite"/>
    </source>
</evidence>
<gene>
    <name evidence="10" type="ORF">CH330_02255</name>
</gene>
<accession>A0A235BYL6</accession>
<feature type="region of interest" description="Disordered" evidence="7">
    <location>
        <begin position="1"/>
        <end position="26"/>
    </location>
</feature>
<keyword evidence="2" id="KW-0645">Protease</keyword>
<dbReference type="Gene3D" id="2.70.70.10">
    <property type="entry name" value="Glucose Permease (Domain IIA)"/>
    <property type="match status" value="1"/>
</dbReference>
<dbReference type="SUPFAM" id="SSF51261">
    <property type="entry name" value="Duplicated hybrid motif"/>
    <property type="match status" value="1"/>
</dbReference>
<dbReference type="GO" id="GO:0004222">
    <property type="term" value="F:metalloendopeptidase activity"/>
    <property type="evidence" value="ECO:0007669"/>
    <property type="project" value="TreeGrafter"/>
</dbReference>
<name>A0A235BYL6_UNCW3</name>
<organism evidence="10 11">
    <name type="scientific">candidate division WOR-3 bacterium JGI_Cruoil_03_51_56</name>
    <dbReference type="NCBI Taxonomy" id="1973747"/>
    <lineage>
        <taxon>Bacteria</taxon>
        <taxon>Bacteria division WOR-3</taxon>
    </lineage>
</organism>
<evidence type="ECO:0000256" key="6">
    <source>
        <dbReference type="ARBA" id="ARBA00023049"/>
    </source>
</evidence>
<evidence type="ECO:0000256" key="3">
    <source>
        <dbReference type="ARBA" id="ARBA00022723"/>
    </source>
</evidence>
<feature type="transmembrane region" description="Helical" evidence="8">
    <location>
        <begin position="34"/>
        <end position="54"/>
    </location>
</feature>
<evidence type="ECO:0000256" key="5">
    <source>
        <dbReference type="ARBA" id="ARBA00022833"/>
    </source>
</evidence>
<dbReference type="InterPro" id="IPR050570">
    <property type="entry name" value="Cell_wall_metabolism_enzyme"/>
</dbReference>
<protein>
    <recommendedName>
        <fullName evidence="9">M23ase beta-sheet core domain-containing protein</fullName>
    </recommendedName>
</protein>
<dbReference type="InterPro" id="IPR016047">
    <property type="entry name" value="M23ase_b-sheet_dom"/>
</dbReference>
<keyword evidence="8" id="KW-0472">Membrane</keyword>
<evidence type="ECO:0000256" key="2">
    <source>
        <dbReference type="ARBA" id="ARBA00022670"/>
    </source>
</evidence>
<reference evidence="10 11" key="1">
    <citation type="submission" date="2017-07" db="EMBL/GenBank/DDBJ databases">
        <title>Recovery of genomes from metagenomes via a dereplication, aggregation, and scoring strategy.</title>
        <authorList>
            <person name="Sieber C.M."/>
            <person name="Probst A.J."/>
            <person name="Sharrar A."/>
            <person name="Thomas B.C."/>
            <person name="Hess M."/>
            <person name="Tringe S.G."/>
            <person name="Banfield J.F."/>
        </authorList>
    </citation>
    <scope>NUCLEOTIDE SEQUENCE [LARGE SCALE GENOMIC DNA]</scope>
    <source>
        <strain evidence="10">JGI_Cruoil_03_51_56</strain>
    </source>
</reference>
<feature type="compositionally biased region" description="Basic and acidic residues" evidence="7">
    <location>
        <begin position="1"/>
        <end position="10"/>
    </location>
</feature>
<keyword evidence="8" id="KW-0812">Transmembrane</keyword>
<dbReference type="PANTHER" id="PTHR21666:SF288">
    <property type="entry name" value="CELL DIVISION PROTEIN YTFB"/>
    <property type="match status" value="1"/>
</dbReference>
<dbReference type="AlphaFoldDB" id="A0A235BYL6"/>